<organism evidence="1 2">
    <name type="scientific">Actinomadura adrarensis</name>
    <dbReference type="NCBI Taxonomy" id="1819600"/>
    <lineage>
        <taxon>Bacteria</taxon>
        <taxon>Bacillati</taxon>
        <taxon>Actinomycetota</taxon>
        <taxon>Actinomycetes</taxon>
        <taxon>Streptosporangiales</taxon>
        <taxon>Thermomonosporaceae</taxon>
        <taxon>Actinomadura</taxon>
    </lineage>
</organism>
<dbReference type="EMBL" id="JBHTIR010001613">
    <property type="protein sequence ID" value="MFD0852765.1"/>
    <property type="molecule type" value="Genomic_DNA"/>
</dbReference>
<dbReference type="Proteomes" id="UP001597083">
    <property type="component" value="Unassembled WGS sequence"/>
</dbReference>
<evidence type="ECO:0000313" key="2">
    <source>
        <dbReference type="Proteomes" id="UP001597083"/>
    </source>
</evidence>
<feature type="non-terminal residue" evidence="1">
    <location>
        <position position="1"/>
    </location>
</feature>
<protein>
    <submittedName>
        <fullName evidence="1">Uncharacterized protein</fullName>
    </submittedName>
</protein>
<accession>A0ABW3CFQ5</accession>
<name>A0ABW3CFQ5_9ACTN</name>
<reference evidence="2" key="1">
    <citation type="journal article" date="2019" name="Int. J. Syst. Evol. Microbiol.">
        <title>The Global Catalogue of Microorganisms (GCM) 10K type strain sequencing project: providing services to taxonomists for standard genome sequencing and annotation.</title>
        <authorList>
            <consortium name="The Broad Institute Genomics Platform"/>
            <consortium name="The Broad Institute Genome Sequencing Center for Infectious Disease"/>
            <person name="Wu L."/>
            <person name="Ma J."/>
        </authorList>
    </citation>
    <scope>NUCLEOTIDE SEQUENCE [LARGE SCALE GENOMIC DNA]</scope>
    <source>
        <strain evidence="2">JCM 31696</strain>
    </source>
</reference>
<gene>
    <name evidence="1" type="ORF">ACFQ07_11045</name>
</gene>
<proteinExistence type="predicted"/>
<keyword evidence="2" id="KW-1185">Reference proteome</keyword>
<sequence>RPLAREAGAPKDAPTVAHRQWEMTTTSTGRDAWRDTARTWVVYVALSRPSARDPWRLSGVVVHDGG</sequence>
<comment type="caution">
    <text evidence="1">The sequence shown here is derived from an EMBL/GenBank/DDBJ whole genome shotgun (WGS) entry which is preliminary data.</text>
</comment>
<evidence type="ECO:0000313" key="1">
    <source>
        <dbReference type="EMBL" id="MFD0852765.1"/>
    </source>
</evidence>